<reference evidence="2 3" key="1">
    <citation type="journal article" date="2018" name="Sci. Rep.">
        <title>Genomic signatures of local adaptation to the degree of environmental predictability in rotifers.</title>
        <authorList>
            <person name="Franch-Gras L."/>
            <person name="Hahn C."/>
            <person name="Garcia-Roger E.M."/>
            <person name="Carmona M.J."/>
            <person name="Serra M."/>
            <person name="Gomez A."/>
        </authorList>
    </citation>
    <scope>NUCLEOTIDE SEQUENCE [LARGE SCALE GENOMIC DNA]</scope>
    <source>
        <strain evidence="2">HYR1</strain>
    </source>
</reference>
<feature type="transmembrane region" description="Helical" evidence="1">
    <location>
        <begin position="6"/>
        <end position="26"/>
    </location>
</feature>
<keyword evidence="3" id="KW-1185">Reference proteome</keyword>
<dbReference type="EMBL" id="REGN01000561">
    <property type="protein sequence ID" value="RNA41073.1"/>
    <property type="molecule type" value="Genomic_DNA"/>
</dbReference>
<keyword evidence="1" id="KW-0472">Membrane</keyword>
<evidence type="ECO:0000313" key="2">
    <source>
        <dbReference type="EMBL" id="RNA41073.1"/>
    </source>
</evidence>
<protein>
    <submittedName>
        <fullName evidence="2">Uncharacterized protein</fullName>
    </submittedName>
</protein>
<accession>A0A3M7SZ22</accession>
<gene>
    <name evidence="2" type="ORF">BpHYR1_035074</name>
</gene>
<evidence type="ECO:0000256" key="1">
    <source>
        <dbReference type="SAM" id="Phobius"/>
    </source>
</evidence>
<keyword evidence="1" id="KW-0812">Transmembrane</keyword>
<proteinExistence type="predicted"/>
<name>A0A3M7SZ22_BRAPC</name>
<dbReference type="Proteomes" id="UP000276133">
    <property type="component" value="Unassembled WGS sequence"/>
</dbReference>
<organism evidence="2 3">
    <name type="scientific">Brachionus plicatilis</name>
    <name type="common">Marine rotifer</name>
    <name type="synonym">Brachionus muelleri</name>
    <dbReference type="NCBI Taxonomy" id="10195"/>
    <lineage>
        <taxon>Eukaryota</taxon>
        <taxon>Metazoa</taxon>
        <taxon>Spiralia</taxon>
        <taxon>Gnathifera</taxon>
        <taxon>Rotifera</taxon>
        <taxon>Eurotatoria</taxon>
        <taxon>Monogononta</taxon>
        <taxon>Pseudotrocha</taxon>
        <taxon>Ploima</taxon>
        <taxon>Brachionidae</taxon>
        <taxon>Brachionus</taxon>
    </lineage>
</organism>
<dbReference type="AlphaFoldDB" id="A0A3M7SZ22"/>
<keyword evidence="1" id="KW-1133">Transmembrane helix</keyword>
<sequence>MDMIWYVINLRAAFFGIFKNWIYYAFIEKTSDVFLKTRKEICDRVELIPYHIEYVKESKPFTFEFSYSSINLFKDPRRKKVFMFNLKINFDHKNPFELTFYAFSQSSSIKIKILFSNSRFKQRHKLAMQANELLFISVEI</sequence>
<comment type="caution">
    <text evidence="2">The sequence shown here is derived from an EMBL/GenBank/DDBJ whole genome shotgun (WGS) entry which is preliminary data.</text>
</comment>
<evidence type="ECO:0000313" key="3">
    <source>
        <dbReference type="Proteomes" id="UP000276133"/>
    </source>
</evidence>